<evidence type="ECO:0000313" key="2">
    <source>
        <dbReference type="EMBL" id="MDW6003452.1"/>
    </source>
</evidence>
<evidence type="ECO:0000313" key="3">
    <source>
        <dbReference type="EMBL" id="SMR99757.1"/>
    </source>
</evidence>
<gene>
    <name evidence="2" type="ORF">SBX37_11390</name>
    <name evidence="3" type="ORF">VIM7927_00988</name>
</gene>
<evidence type="ECO:0000313" key="5">
    <source>
        <dbReference type="Proteomes" id="UP001283366"/>
    </source>
</evidence>
<dbReference type="OrthoDB" id="5818880at2"/>
<dbReference type="EMBL" id="JAWRCO010000001">
    <property type="protein sequence ID" value="MDW6003452.1"/>
    <property type="molecule type" value="Genomic_DNA"/>
</dbReference>
<evidence type="ECO:0000313" key="4">
    <source>
        <dbReference type="Proteomes" id="UP000196125"/>
    </source>
</evidence>
<feature type="transmembrane region" description="Helical" evidence="1">
    <location>
        <begin position="6"/>
        <end position="23"/>
    </location>
</feature>
<dbReference type="Proteomes" id="UP001283366">
    <property type="component" value="Unassembled WGS sequence"/>
</dbReference>
<keyword evidence="5" id="KW-1185">Reference proteome</keyword>
<dbReference type="Proteomes" id="UP000196125">
    <property type="component" value="Unassembled WGS sequence"/>
</dbReference>
<dbReference type="EMBL" id="FXXI01000001">
    <property type="protein sequence ID" value="SMR99757.1"/>
    <property type="molecule type" value="Genomic_DNA"/>
</dbReference>
<accession>A0A1Y6IQ43</accession>
<keyword evidence="1" id="KW-0812">Transmembrane</keyword>
<reference evidence="3 4" key="1">
    <citation type="submission" date="2017-05" db="EMBL/GenBank/DDBJ databases">
        <authorList>
            <person name="Song R."/>
            <person name="Chenine A.L."/>
            <person name="Ruprecht R.M."/>
        </authorList>
    </citation>
    <scope>NUCLEOTIDE SEQUENCE [LARGE SCALE GENOMIC DNA]</scope>
    <source>
        <strain evidence="3 4">CECT 7927</strain>
    </source>
</reference>
<name>A0A1Y6IQ43_9VIBR</name>
<reference evidence="2 5" key="2">
    <citation type="submission" date="2023-11" db="EMBL/GenBank/DDBJ databases">
        <title>Plant-associative lifestyle of Vibrio porteresiae and its evolutionary dynamics.</title>
        <authorList>
            <person name="Rameshkumar N."/>
            <person name="Kirti K."/>
        </authorList>
    </citation>
    <scope>NUCLEOTIDE SEQUENCE [LARGE SCALE GENOMIC DNA]</scope>
    <source>
        <strain evidence="2 5">MSSRF38</strain>
    </source>
</reference>
<keyword evidence="1" id="KW-1133">Transmembrane helix</keyword>
<sequence>MKFKRWLAITILVILFLFIIYKPDKTELQLDKLVLPECQLRDKLFDTKVTFYIDDSVDFEYMKNRVKEFIDYSNSVLKNSCIPMVRSSYVVNQVNLNLPRDAYFDEIHHRLKEKAGKQNISKLIDDPHEFYVLILPYYMKVFGDGTMGGSNVELSNSYVLLSDDARLSILEHEFGHLAWAQHMETFPFPLLAGKLKRSVRVENRYKLKPYARAFKCSNAGTVMSYEALRLPIYSSPLVSYRGEVCGDKDVADNARVVRDYALQLIENDSK</sequence>
<evidence type="ECO:0008006" key="6">
    <source>
        <dbReference type="Google" id="ProtNLM"/>
    </source>
</evidence>
<dbReference type="AlphaFoldDB" id="A0A1Y6IQ43"/>
<organism evidence="3 4">
    <name type="scientific">Vibrio mangrovi</name>
    <dbReference type="NCBI Taxonomy" id="474394"/>
    <lineage>
        <taxon>Bacteria</taxon>
        <taxon>Pseudomonadati</taxon>
        <taxon>Pseudomonadota</taxon>
        <taxon>Gammaproteobacteria</taxon>
        <taxon>Vibrionales</taxon>
        <taxon>Vibrionaceae</taxon>
        <taxon>Vibrio</taxon>
    </lineage>
</organism>
<evidence type="ECO:0000256" key="1">
    <source>
        <dbReference type="SAM" id="Phobius"/>
    </source>
</evidence>
<dbReference type="RefSeq" id="WP_087479762.1">
    <property type="nucleotide sequence ID" value="NZ_AP024883.1"/>
</dbReference>
<proteinExistence type="predicted"/>
<protein>
    <recommendedName>
        <fullName evidence="6">IgA Peptidase M64</fullName>
    </recommendedName>
</protein>
<keyword evidence="1" id="KW-0472">Membrane</keyword>